<dbReference type="EMBL" id="RXLP01000026">
    <property type="protein sequence ID" value="TCD53649.1"/>
    <property type="molecule type" value="Genomic_DNA"/>
</dbReference>
<feature type="DNA-binding region" description="H-T-H motif" evidence="2">
    <location>
        <begin position="46"/>
        <end position="65"/>
    </location>
</feature>
<dbReference type="SUPFAM" id="SSF46689">
    <property type="entry name" value="Homeodomain-like"/>
    <property type="match status" value="1"/>
</dbReference>
<feature type="domain" description="HTH tetR-type" evidence="3">
    <location>
        <begin position="23"/>
        <end position="83"/>
    </location>
</feature>
<proteinExistence type="predicted"/>
<dbReference type="PROSITE" id="PS50977">
    <property type="entry name" value="HTH_TETR_2"/>
    <property type="match status" value="1"/>
</dbReference>
<evidence type="ECO:0000256" key="2">
    <source>
        <dbReference type="PROSITE-ProRule" id="PRU00335"/>
    </source>
</evidence>
<evidence type="ECO:0000313" key="4">
    <source>
        <dbReference type="EMBL" id="TCD53649.1"/>
    </source>
</evidence>
<reference evidence="4 5" key="1">
    <citation type="submission" date="2018-12" db="EMBL/GenBank/DDBJ databases">
        <title>Alloscrdovia theropitheci sp. nov: a novel taxon from the feces of the bleeding-herat monkey (Theropithecus geleda).</title>
        <authorList>
            <person name="Modesto M."/>
        </authorList>
    </citation>
    <scope>NUCLEOTIDE SEQUENCE [LARGE SCALE GENOMIC DNA]</scope>
    <source>
        <strain evidence="4 5">GLDI4/2</strain>
    </source>
</reference>
<dbReference type="Proteomes" id="UP000291289">
    <property type="component" value="Unassembled WGS sequence"/>
</dbReference>
<dbReference type="AlphaFoldDB" id="A0A4V2MTT1"/>
<dbReference type="RefSeq" id="WP_131284890.1">
    <property type="nucleotide sequence ID" value="NZ_RXLP01000026.1"/>
</dbReference>
<protein>
    <submittedName>
        <fullName evidence="4">TetR/AcrR family transcriptional regulator</fullName>
    </submittedName>
</protein>
<evidence type="ECO:0000259" key="3">
    <source>
        <dbReference type="PROSITE" id="PS50977"/>
    </source>
</evidence>
<dbReference type="InterPro" id="IPR009057">
    <property type="entry name" value="Homeodomain-like_sf"/>
</dbReference>
<dbReference type="PANTHER" id="PTHR43479">
    <property type="entry name" value="ACREF/ENVCD OPERON REPRESSOR-RELATED"/>
    <property type="match status" value="1"/>
</dbReference>
<comment type="caution">
    <text evidence="4">The sequence shown here is derived from an EMBL/GenBank/DDBJ whole genome shotgun (WGS) entry which is preliminary data.</text>
</comment>
<dbReference type="InterPro" id="IPR001647">
    <property type="entry name" value="HTH_TetR"/>
</dbReference>
<dbReference type="PANTHER" id="PTHR43479:SF11">
    <property type="entry name" value="ACREF_ENVCD OPERON REPRESSOR-RELATED"/>
    <property type="match status" value="1"/>
</dbReference>
<keyword evidence="1 2" id="KW-0238">DNA-binding</keyword>
<gene>
    <name evidence="4" type="ORF">EJ419_06650</name>
</gene>
<evidence type="ECO:0000313" key="5">
    <source>
        <dbReference type="Proteomes" id="UP000291289"/>
    </source>
</evidence>
<sequence length="219" mass="25628">MPDTMRIHDDQPIASNEHSIRWQRTHALIRQSYSELLHTLGPDDITVSAITDHAHIHRKTFYLHYDSLEAIYEEYATYLAKEYSRTIEKLPRPFNYYDLSRTMFEFYTSSPEIERIFASAQYRQLANDIILQTTQHSRSLYNPYRNFSPAEQELINTFVVYSSVNVWRRWTLSGKNIPMADAIKLLGDLLEHGVAPLRAPYTYDGADTEDAVIFNAERK</sequence>
<name>A0A4V2MTT1_9BIFI</name>
<dbReference type="Gene3D" id="1.10.357.10">
    <property type="entry name" value="Tetracycline Repressor, domain 2"/>
    <property type="match status" value="1"/>
</dbReference>
<evidence type="ECO:0000256" key="1">
    <source>
        <dbReference type="ARBA" id="ARBA00023125"/>
    </source>
</evidence>
<keyword evidence="5" id="KW-1185">Reference proteome</keyword>
<dbReference type="OrthoDB" id="3193022at2"/>
<dbReference type="GO" id="GO:0003677">
    <property type="term" value="F:DNA binding"/>
    <property type="evidence" value="ECO:0007669"/>
    <property type="project" value="UniProtKB-UniRule"/>
</dbReference>
<organism evidence="4 5">
    <name type="scientific">Alloscardovia theropitheci</name>
    <dbReference type="NCBI Taxonomy" id="2496842"/>
    <lineage>
        <taxon>Bacteria</taxon>
        <taxon>Bacillati</taxon>
        <taxon>Actinomycetota</taxon>
        <taxon>Actinomycetes</taxon>
        <taxon>Bifidobacteriales</taxon>
        <taxon>Bifidobacteriaceae</taxon>
        <taxon>Alloscardovia</taxon>
    </lineage>
</organism>
<dbReference type="InterPro" id="IPR050624">
    <property type="entry name" value="HTH-type_Tx_Regulator"/>
</dbReference>
<accession>A0A4V2MTT1</accession>